<gene>
    <name evidence="4" type="primary">CALS12</name>
    <name evidence="4" type="ORF">SPIL2461_LOCUS11289</name>
</gene>
<feature type="transmembrane region" description="Helical" evidence="1">
    <location>
        <begin position="2275"/>
        <end position="2294"/>
    </location>
</feature>
<feature type="transmembrane region" description="Helical" evidence="1">
    <location>
        <begin position="2174"/>
        <end position="2194"/>
    </location>
</feature>
<dbReference type="EMBL" id="CAJNIZ010022112">
    <property type="protein sequence ID" value="CAE7457971.1"/>
    <property type="molecule type" value="Genomic_DNA"/>
</dbReference>
<feature type="signal peptide" evidence="2">
    <location>
        <begin position="1"/>
        <end position="21"/>
    </location>
</feature>
<evidence type="ECO:0000313" key="5">
    <source>
        <dbReference type="Proteomes" id="UP000649617"/>
    </source>
</evidence>
<dbReference type="Pfam" id="PF02364">
    <property type="entry name" value="Glucan_synthase"/>
    <property type="match status" value="2"/>
</dbReference>
<feature type="transmembrane region" description="Helical" evidence="1">
    <location>
        <begin position="1071"/>
        <end position="1092"/>
    </location>
</feature>
<protein>
    <submittedName>
        <fullName evidence="4">CALS12 protein</fullName>
    </submittedName>
</protein>
<feature type="transmembrane region" description="Helical" evidence="1">
    <location>
        <begin position="2089"/>
        <end position="2107"/>
    </location>
</feature>
<organism evidence="4 5">
    <name type="scientific">Symbiodinium pilosum</name>
    <name type="common">Dinoflagellate</name>
    <dbReference type="NCBI Taxonomy" id="2952"/>
    <lineage>
        <taxon>Eukaryota</taxon>
        <taxon>Sar</taxon>
        <taxon>Alveolata</taxon>
        <taxon>Dinophyceae</taxon>
        <taxon>Suessiales</taxon>
        <taxon>Symbiodiniaceae</taxon>
        <taxon>Symbiodinium</taxon>
    </lineage>
</organism>
<feature type="transmembrane region" description="Helical" evidence="1">
    <location>
        <begin position="2032"/>
        <end position="2052"/>
    </location>
</feature>
<feature type="transmembrane region" description="Helical" evidence="1">
    <location>
        <begin position="1159"/>
        <end position="1181"/>
    </location>
</feature>
<dbReference type="InterPro" id="IPR003440">
    <property type="entry name" value="Glyco_trans_48_dom"/>
</dbReference>
<dbReference type="GO" id="GO:0006075">
    <property type="term" value="P:(1-&gt;3)-beta-D-glucan biosynthetic process"/>
    <property type="evidence" value="ECO:0007669"/>
    <property type="project" value="InterPro"/>
</dbReference>
<proteinExistence type="predicted"/>
<feature type="transmembrane region" description="Helical" evidence="1">
    <location>
        <begin position="2246"/>
        <end position="2263"/>
    </location>
</feature>
<dbReference type="GO" id="GO:0000148">
    <property type="term" value="C:1,3-beta-D-glucan synthase complex"/>
    <property type="evidence" value="ECO:0007669"/>
    <property type="project" value="InterPro"/>
</dbReference>
<keyword evidence="5" id="KW-1185">Reference proteome</keyword>
<sequence>MAWIKAASYALWLSLPGTVLASNASIQVRMQTPWSCSTATCACSDLEMVNMDTGLPLTSDMQIHAVKYWPEPVGYQGVFANDDRDPYTNIYEEIHARDLPVIRNELGANAVLLSPWSFGHRSHTQFLDEAAANGLKVIPSFDLSWYWKDGAWTLPATRGALRKDFHDFLQYSASVDDAKLSTPETILLWNVVGLPTAEALLPRSCVAGALTDVSNFRNCIASSGDLVGALVTVQTLQEILQVVRETQREFHCEEGAPRAECLERDDVSVFKFDRPLALTIDLAEVYLSVSANMEYLKAFIFWMERVVGCHPVAVGQVQVPLSFAEVAKQCTFNGFGLFDMWVLRVLAVADDVEASAIRGLRDHFSQPKQHLGSGAASVSDLSGAIKPVILEFGFPAYSHGSMQPEKQHRALHEVWSGSGSGSGLKDAWSAGFCVRGAVVDEWLDVWSADENYDSCTELKSKFGHSTCGPHTDAGELAVAYQGLAGQFHTVGRHCIQKRYLDVNASLRFQFVNDLQTIQNGYTPPSVCAGVVLKRGVTLIVFYAASGLFVLLGVGTLCSLVCRRRPLCAARSAEQETEDGASKQNCYNLEQLMQASSTRKVLEDLSAVPYGRLLAVKVSEALEDGREVPVQYSHLRGYCGWGFAKVNGTFSYHRLQYNGRGRGTSVQSWETAEAFIRFLQEQSDRSLAVYGFTDAELRRTELIGNRTVRRRDLLELLDAHGCFDEGDCVTGRASANLQVLGIRADLVVDLSYRANPLFLSGVAEEIWSTPGDENDMKGWLGRTGTNMRLFLEMLVNTHLAAQVDRLRRQIEHEASAVAAEEQRRQKPELCDEVAINRRACYNIWRRVLEGYHAWQGVVGNPRDLDYDEDKAHKYFVEALTSRLIGSIAEHLIHSPEWLSCVHQKVFESMVVADGSGKPSFSCQVDYADLCEPLEFFCRNSNVFAPKQGINFDDINDCGLLSAKAPDTKQVQKTWSEPVGLWVVFYFIVNYKWVLTMAIWLLWSAFLLYDSEVFEDWVGNSSRQPTLTRFSFYSLAFLDSIWLCFLMVCEVFVSDSPTPHTIGRRARNVCIKLLRVCRVLPTLALAAAWIWIAWPEVLTEPAAQLGLDPSSFDVLPANFAKTFWYLPVFYLACRFVYGMTPRLRLTSAYQILQLAYFRRIALFWLAFGTFCFLCNYSMLVGLVRPLTPYQLCSLNDDDEDFCSTYDVDVFGNYVPVKDVRCVACIATVGASWWLVVLSSMLMMYFIFNIFVAIVGSSVGAARGFVETSIPSLEFRVETVTSDFTSMRKAEASWMTHGSILNAIFGKDWQKVWEMMVYGLYDECLIDSKMRDNMLSAAKTGGSVKLSGKDTHILDRAKARLGYLFTSLRSILGDTNINFKPYVPTAEGVCDALGVTHRGRIPSLTQIVPVYSEEGIMDIKELVGDPKGGAVSTMLEFLISQLPREWEIFAQSEGLHPTDLYEQLCAANKGKGGASKAQQDRVREWASHRAQSVIRTVNGAVHYHRALKVLLEREGDQVGFEDLRSHAQLIMAHQTYGKLSLGKAQQVKIQHGVITAPGPHGLRPNDRVRLTLDSLNAEDAVARRAVEKIWKNRAMAKLKHRAKTRQEVEAILSDGAQVQSLVDEVMVDGSLSEADDGKVEGAISDDPSEGAVTSTSSTAFARHPALLGRLWGQAQIKGLQNFRGGGFYTIKEIVDEHTAVLSDVSVNCGTARLEKAELTKREHDVHYMLAKHQGFPFFVCIDFQRGKSHPQLEEMIDTFVSRQATFDGGLAEWASVRFRHASVLIKHSSSGTWPIEIVHVLPRARGLLIGTVGNLTQGKAGNQLGALRFAEGHFVQMMDANMGCYAGETFKVPVVLQGFHRGTLTEGDYDHRLKLQARIIGFREHIFTREHGLVGQIMADAEWTFGTLVQRLLEFLTVRMHYGHPDFMDGFWAANRGSVSKASPHINLSEDIFAGLNVKIRHEQSLHTDYLEWEKGREVQFLAGSGFFWKIASGSVGLLRTRDLRTLCGNASVMETFALYFATVAWYIHNVIVDISTEVFVLIFIYLTLASKSIVDLGELGSMLAAEWFLTPAFSAMLPAIIGLGIEYGPLWMIKNYILSAPMSMIYFIFINKAMSSSVRTTFVANTAEYVNTGRPHANKSYTLMEAFLAYWNSHYRPALRIIYCIVLYRSMNSDGALPLILVSFTAFVWILAPILFQPPTKTVLEQTRELVGFIAKVPAHRERLISGKPSSLYEAGFEQELKQANRGLVLPLISGLLLCALYLFMTSSDILDQMWAPLCGMFILFLFRSVLALSGIKSAGMMMLAIPCLLLFVIFFSTYIVENRDFGSLLVATLILIQFLTTIKLLVWSFFGLVLPRGSPLGYEQVVRFTFDFLCIYELQFFGALVVLILQIIFASLLWLLDRPPLRLRTGLILNRRVSTGCVRVIFGAAPESKDECITVKVDG</sequence>
<dbReference type="Proteomes" id="UP000649617">
    <property type="component" value="Unassembled WGS sequence"/>
</dbReference>
<accession>A0A812S0N5</accession>
<keyword evidence="2" id="KW-0732">Signal</keyword>
<comment type="caution">
    <text evidence="4">The sequence shown here is derived from an EMBL/GenBank/DDBJ whole genome shotgun (WGS) entry which is preliminary data.</text>
</comment>
<feature type="transmembrane region" description="Helical" evidence="1">
    <location>
        <begin position="1028"/>
        <end position="1051"/>
    </location>
</feature>
<dbReference type="PANTHER" id="PTHR12741">
    <property type="entry name" value="LYST-INTERACTING PROTEIN LIP5 DOPAMINE RESPONSIVE PROTEIN DRG-1"/>
    <property type="match status" value="1"/>
</dbReference>
<feature type="transmembrane region" description="Helical" evidence="1">
    <location>
        <begin position="1239"/>
        <end position="1263"/>
    </location>
</feature>
<feature type="transmembrane region" description="Helical" evidence="1">
    <location>
        <begin position="2300"/>
        <end position="2319"/>
    </location>
</feature>
<feature type="transmembrane region" description="Helical" evidence="1">
    <location>
        <begin position="539"/>
        <end position="561"/>
    </location>
</feature>
<feature type="transmembrane region" description="Helical" evidence="1">
    <location>
        <begin position="2379"/>
        <end position="2399"/>
    </location>
</feature>
<feature type="domain" description="Glycosyl transferase 48" evidence="3">
    <location>
        <begin position="1397"/>
        <end position="1514"/>
    </location>
</feature>
<feature type="domain" description="Glycosyl transferase 48" evidence="3">
    <location>
        <begin position="1812"/>
        <end position="2047"/>
    </location>
</feature>
<dbReference type="PANTHER" id="PTHR12741:SF48">
    <property type="entry name" value="1,3-BETA-GLUCAN SYNTHASE COMPONENT FKS1-RELATED"/>
    <property type="match status" value="1"/>
</dbReference>
<dbReference type="OrthoDB" id="414715at2759"/>
<evidence type="ECO:0000256" key="2">
    <source>
        <dbReference type="SAM" id="SignalP"/>
    </source>
</evidence>
<reference evidence="4" key="1">
    <citation type="submission" date="2021-02" db="EMBL/GenBank/DDBJ databases">
        <authorList>
            <person name="Dougan E. K."/>
            <person name="Rhodes N."/>
            <person name="Thang M."/>
            <person name="Chan C."/>
        </authorList>
    </citation>
    <scope>NUCLEOTIDE SEQUENCE</scope>
</reference>
<dbReference type="GO" id="GO:0005886">
    <property type="term" value="C:plasma membrane"/>
    <property type="evidence" value="ECO:0007669"/>
    <property type="project" value="TreeGrafter"/>
</dbReference>
<feature type="transmembrane region" description="Helical" evidence="1">
    <location>
        <begin position="2064"/>
        <end position="2083"/>
    </location>
</feature>
<feature type="transmembrane region" description="Helical" evidence="1">
    <location>
        <begin position="977"/>
        <end position="1001"/>
    </location>
</feature>
<evidence type="ECO:0000313" key="4">
    <source>
        <dbReference type="EMBL" id="CAE7457971.1"/>
    </source>
</evidence>
<keyword evidence="1" id="KW-1133">Transmembrane helix</keyword>
<dbReference type="GO" id="GO:0003843">
    <property type="term" value="F:1,3-beta-D-glucan synthase activity"/>
    <property type="evidence" value="ECO:0007669"/>
    <property type="project" value="InterPro"/>
</dbReference>
<keyword evidence="1" id="KW-0812">Transmembrane</keyword>
<keyword evidence="1" id="KW-0472">Membrane</keyword>
<evidence type="ECO:0000259" key="3">
    <source>
        <dbReference type="Pfam" id="PF02364"/>
    </source>
</evidence>
<feature type="chain" id="PRO_5032508067" evidence="2">
    <location>
        <begin position="22"/>
        <end position="2442"/>
    </location>
</feature>
<name>A0A812S0N5_SYMPI</name>
<feature type="transmembrane region" description="Helical" evidence="1">
    <location>
        <begin position="2326"/>
        <end position="2349"/>
    </location>
</feature>
<evidence type="ECO:0000256" key="1">
    <source>
        <dbReference type="SAM" id="Phobius"/>
    </source>
</evidence>
<feature type="transmembrane region" description="Helical" evidence="1">
    <location>
        <begin position="1120"/>
        <end position="1138"/>
    </location>
</feature>